<dbReference type="RefSeq" id="WP_015110221.1">
    <property type="nucleotide sequence ID" value="NC_019675.1"/>
</dbReference>
<evidence type="ECO:0000259" key="16">
    <source>
        <dbReference type="PROSITE" id="PS50172"/>
    </source>
</evidence>
<dbReference type="Gene3D" id="1.10.287.610">
    <property type="entry name" value="Helix hairpin bin"/>
    <property type="match status" value="1"/>
</dbReference>
<organism evidence="17 18">
    <name type="scientific">Cyanobium gracile (strain ATCC 27147 / PCC 6307)</name>
    <dbReference type="NCBI Taxonomy" id="292564"/>
    <lineage>
        <taxon>Bacteria</taxon>
        <taxon>Bacillati</taxon>
        <taxon>Cyanobacteriota</taxon>
        <taxon>Cyanophyceae</taxon>
        <taxon>Synechococcales</taxon>
        <taxon>Prochlorococcaceae</taxon>
        <taxon>Cyanobium</taxon>
    </lineage>
</organism>
<evidence type="ECO:0000256" key="12">
    <source>
        <dbReference type="ARBA" id="ARBA00023211"/>
    </source>
</evidence>
<dbReference type="SUPFAM" id="SSF56091">
    <property type="entry name" value="DNA ligase/mRNA capping enzyme, catalytic domain"/>
    <property type="match status" value="1"/>
</dbReference>
<dbReference type="Pfam" id="PF01653">
    <property type="entry name" value="DNA_ligase_aden"/>
    <property type="match status" value="1"/>
</dbReference>
<dbReference type="NCBIfam" id="NF005932">
    <property type="entry name" value="PRK07956.1"/>
    <property type="match status" value="1"/>
</dbReference>
<dbReference type="PROSITE" id="PS01056">
    <property type="entry name" value="DNA_LIGASE_N2"/>
    <property type="match status" value="1"/>
</dbReference>
<dbReference type="Pfam" id="PF03120">
    <property type="entry name" value="OB_DNA_ligase"/>
    <property type="match status" value="1"/>
</dbReference>
<feature type="binding site" evidence="15">
    <location>
        <position position="420"/>
    </location>
    <ligand>
        <name>Zn(2+)</name>
        <dbReference type="ChEBI" id="CHEBI:29105"/>
    </ligand>
</feature>
<dbReference type="SUPFAM" id="SSF50249">
    <property type="entry name" value="Nucleic acid-binding proteins"/>
    <property type="match status" value="1"/>
</dbReference>
<keyword evidence="4 15" id="KW-0436">Ligase</keyword>
<dbReference type="InterPro" id="IPR001357">
    <property type="entry name" value="BRCT_dom"/>
</dbReference>
<evidence type="ECO:0000256" key="10">
    <source>
        <dbReference type="ARBA" id="ARBA00023027"/>
    </source>
</evidence>
<dbReference type="Gene3D" id="3.40.50.10190">
    <property type="entry name" value="BRCT domain"/>
    <property type="match status" value="1"/>
</dbReference>
<keyword evidence="5 15" id="KW-0235">DNA replication</keyword>
<evidence type="ECO:0000256" key="11">
    <source>
        <dbReference type="ARBA" id="ARBA00023204"/>
    </source>
</evidence>
<evidence type="ECO:0000256" key="6">
    <source>
        <dbReference type="ARBA" id="ARBA00022723"/>
    </source>
</evidence>
<dbReference type="EMBL" id="CP003495">
    <property type="protein sequence ID" value="AFY29786.1"/>
    <property type="molecule type" value="Genomic_DNA"/>
</dbReference>
<feature type="binding site" evidence="15">
    <location>
        <position position="302"/>
    </location>
    <ligand>
        <name>NAD(+)</name>
        <dbReference type="ChEBI" id="CHEBI:57540"/>
    </ligand>
</feature>
<dbReference type="SMART" id="SM00532">
    <property type="entry name" value="LIGANc"/>
    <property type="match status" value="1"/>
</dbReference>
<evidence type="ECO:0000256" key="4">
    <source>
        <dbReference type="ARBA" id="ARBA00022598"/>
    </source>
</evidence>
<dbReference type="Gene3D" id="6.20.10.30">
    <property type="match status" value="1"/>
</dbReference>
<proteinExistence type="inferred from homology"/>
<evidence type="ECO:0000256" key="2">
    <source>
        <dbReference type="ARBA" id="ARBA00012722"/>
    </source>
</evidence>
<sequence>MAQARAEELRRLLHRAAHAYYVLDAPVMEDPVYDRLYRELVALEEADPELIRPDSPTRRVGGAPAEAFTSVAHRIGLLSLDNAFSHDELDGWYTRLLRVLDREAQEGAPAPALPMVGELKIDGNALALSYEQGVLVRAATRGDGERGEEITANVRTIRSVPLRLDLELPPAWVEVRGEAFIPEGTFAAINAERAERGEAPFANPRNACAGTLRQLDPKVVASRGLSFFAYTLHLPEGWKAGPGDPAGPRSQWQALAWLKAAGFRVNPHCALCPDLAAVKAFCDRWEQERRGLPYATDGVVVKLDDLRLQEEAGFTQKAPRWAIALKYAAEEAPSRLLRLTCQVGRTGVVTPVAEFEPVPLAGTTVSRATLHNADRLAELDLCAGDTIVVRKAGEIIPEVVRVLVELRPAGARRLELPPTCPECGSALVREEGEAATRCVNNGCPAILRGSLRHWVSKGALDVDGLGIKLIEQLVDRGLVASIPDLYRLDAALLASLERMGETSAAKLVAALETSKQQPWHRQLYGLGIHHVGEVNAKALARAFPSAAALEDAALADEANEAGEASEPADRLTAVFGIGPEIAQSLRQWFATPANRLLLEHLGALGFSLAAPPEPDGSGDGGAPAGMPLAGLTFVLTGTLPSLSRAAAQALIEAAGGKVSGSVSRKTSYVVAGEEAGSKLTKAQSLGVAVLDEDGLRALLAADPA</sequence>
<dbReference type="HAMAP" id="MF_01588">
    <property type="entry name" value="DNA_ligase_A"/>
    <property type="match status" value="1"/>
</dbReference>
<evidence type="ECO:0000313" key="17">
    <source>
        <dbReference type="EMBL" id="AFY29786.1"/>
    </source>
</evidence>
<feature type="active site" description="N6-AMP-lysine intermediate" evidence="15">
    <location>
        <position position="120"/>
    </location>
</feature>
<dbReference type="eggNOG" id="COG0272">
    <property type="taxonomic scope" value="Bacteria"/>
</dbReference>
<evidence type="ECO:0000256" key="14">
    <source>
        <dbReference type="ARBA" id="ARBA00060881"/>
    </source>
</evidence>
<keyword evidence="10 15" id="KW-0520">NAD</keyword>
<accession>K9PAM0</accession>
<keyword evidence="7 15" id="KW-0227">DNA damage</keyword>
<feature type="binding site" evidence="15">
    <location>
        <position position="178"/>
    </location>
    <ligand>
        <name>NAD(+)</name>
        <dbReference type="ChEBI" id="CHEBI:57540"/>
    </ligand>
</feature>
<dbReference type="PATRIC" id="fig|292564.3.peg.2553"/>
<feature type="binding site" evidence="15">
    <location>
        <position position="141"/>
    </location>
    <ligand>
        <name>NAD(+)</name>
        <dbReference type="ChEBI" id="CHEBI:57540"/>
    </ligand>
</feature>
<evidence type="ECO:0000256" key="8">
    <source>
        <dbReference type="ARBA" id="ARBA00022833"/>
    </source>
</evidence>
<evidence type="ECO:0000256" key="5">
    <source>
        <dbReference type="ARBA" id="ARBA00022705"/>
    </source>
</evidence>
<name>K9PAM0_CYAGP</name>
<dbReference type="SMART" id="SM00292">
    <property type="entry name" value="BRCT"/>
    <property type="match status" value="1"/>
</dbReference>
<keyword evidence="11 15" id="KW-0234">DNA repair</keyword>
<feature type="binding site" evidence="15">
    <location>
        <begin position="79"/>
        <end position="80"/>
    </location>
    <ligand>
        <name>NAD(+)</name>
        <dbReference type="ChEBI" id="CHEBI:57540"/>
    </ligand>
</feature>
<dbReference type="EC" id="6.5.1.2" evidence="2 15"/>
<keyword evidence="8 15" id="KW-0862">Zinc</keyword>
<dbReference type="PIRSF" id="PIRSF001604">
    <property type="entry name" value="LigA"/>
    <property type="match status" value="1"/>
</dbReference>
<dbReference type="InterPro" id="IPR013840">
    <property type="entry name" value="DNAligase_N"/>
</dbReference>
<dbReference type="Gene3D" id="1.10.150.20">
    <property type="entry name" value="5' to 3' exonuclease, C-terminal subdomain"/>
    <property type="match status" value="2"/>
</dbReference>
<dbReference type="CDD" id="cd00114">
    <property type="entry name" value="LIGANc"/>
    <property type="match status" value="1"/>
</dbReference>
<keyword evidence="6 15" id="KW-0479">Metal-binding</keyword>
<feature type="domain" description="BRCT" evidence="16">
    <location>
        <begin position="623"/>
        <end position="704"/>
    </location>
</feature>
<dbReference type="InterPro" id="IPR003583">
    <property type="entry name" value="Hlx-hairpin-Hlx_DNA-bd_motif"/>
</dbReference>
<feature type="binding site" evidence="15">
    <location>
        <position position="443"/>
    </location>
    <ligand>
        <name>Zn(2+)</name>
        <dbReference type="ChEBI" id="CHEBI:29105"/>
    </ligand>
</feature>
<dbReference type="InterPro" id="IPR001679">
    <property type="entry name" value="DNA_ligase"/>
</dbReference>
<dbReference type="KEGG" id="cgc:Cyagr_2694"/>
<dbReference type="GO" id="GO:0006281">
    <property type="term" value="P:DNA repair"/>
    <property type="evidence" value="ECO:0007669"/>
    <property type="project" value="UniProtKB-KW"/>
</dbReference>
<dbReference type="OrthoDB" id="9759736at2"/>
<dbReference type="Gene3D" id="2.40.50.140">
    <property type="entry name" value="Nucleic acid-binding proteins"/>
    <property type="match status" value="1"/>
</dbReference>
<dbReference type="SMART" id="SM00278">
    <property type="entry name" value="HhH1"/>
    <property type="match status" value="3"/>
</dbReference>
<comment type="similarity">
    <text evidence="14 15">Belongs to the NAD-dependent DNA ligase family. LigA subfamily.</text>
</comment>
<dbReference type="PANTHER" id="PTHR23389">
    <property type="entry name" value="CHROMOSOME TRANSMISSION FIDELITY FACTOR 18"/>
    <property type="match status" value="1"/>
</dbReference>
<dbReference type="Pfam" id="PF00533">
    <property type="entry name" value="BRCT"/>
    <property type="match status" value="1"/>
</dbReference>
<comment type="catalytic activity">
    <reaction evidence="13 15">
        <text>NAD(+) + (deoxyribonucleotide)n-3'-hydroxyl + 5'-phospho-(deoxyribonucleotide)m = (deoxyribonucleotide)n+m + AMP + beta-nicotinamide D-nucleotide.</text>
        <dbReference type="EC" id="6.5.1.2"/>
    </reaction>
</comment>
<evidence type="ECO:0000256" key="9">
    <source>
        <dbReference type="ARBA" id="ARBA00022842"/>
    </source>
</evidence>
<dbReference type="FunFam" id="2.40.50.140:FF:000012">
    <property type="entry name" value="DNA ligase"/>
    <property type="match status" value="1"/>
</dbReference>
<feature type="binding site" evidence="15">
    <location>
        <position position="423"/>
    </location>
    <ligand>
        <name>Zn(2+)</name>
        <dbReference type="ChEBI" id="CHEBI:29105"/>
    </ligand>
</feature>
<dbReference type="FunFam" id="3.30.470.30:FF:000001">
    <property type="entry name" value="DNA ligase"/>
    <property type="match status" value="1"/>
</dbReference>
<dbReference type="GO" id="GO:0005829">
    <property type="term" value="C:cytosol"/>
    <property type="evidence" value="ECO:0007669"/>
    <property type="project" value="TreeGrafter"/>
</dbReference>
<comment type="caution">
    <text evidence="15">Lacks conserved residue(s) required for the propagation of feature annotation.</text>
</comment>
<dbReference type="GO" id="GO:0003911">
    <property type="term" value="F:DNA ligase (NAD+) activity"/>
    <property type="evidence" value="ECO:0007669"/>
    <property type="project" value="UniProtKB-UniRule"/>
</dbReference>
<dbReference type="Pfam" id="PF03119">
    <property type="entry name" value="DNA_ligase_ZBD"/>
    <property type="match status" value="1"/>
</dbReference>
<dbReference type="PANTHER" id="PTHR23389:SF9">
    <property type="entry name" value="DNA LIGASE"/>
    <property type="match status" value="1"/>
</dbReference>
<dbReference type="NCBIfam" id="TIGR00575">
    <property type="entry name" value="dnlj"/>
    <property type="match status" value="1"/>
</dbReference>
<keyword evidence="9 15" id="KW-0460">Magnesium</keyword>
<feature type="binding site" evidence="15">
    <location>
        <begin position="30"/>
        <end position="34"/>
    </location>
    <ligand>
        <name>NAD(+)</name>
        <dbReference type="ChEBI" id="CHEBI:57540"/>
    </ligand>
</feature>
<comment type="cofactor">
    <cofactor evidence="15">
        <name>Mg(2+)</name>
        <dbReference type="ChEBI" id="CHEBI:18420"/>
    </cofactor>
    <cofactor evidence="15">
        <name>Mn(2+)</name>
        <dbReference type="ChEBI" id="CHEBI:29035"/>
    </cofactor>
</comment>
<gene>
    <name evidence="15" type="primary">ligA</name>
    <name evidence="17" type="ordered locus">Cyagr_2694</name>
</gene>
<evidence type="ECO:0000256" key="15">
    <source>
        <dbReference type="HAMAP-Rule" id="MF_01588"/>
    </source>
</evidence>
<dbReference type="Gene3D" id="3.30.470.30">
    <property type="entry name" value="DNA ligase/mRNA capping enzyme"/>
    <property type="match status" value="1"/>
</dbReference>
<dbReference type="Proteomes" id="UP000010388">
    <property type="component" value="Chromosome"/>
</dbReference>
<evidence type="ECO:0000256" key="13">
    <source>
        <dbReference type="ARBA" id="ARBA00034005"/>
    </source>
</evidence>
<dbReference type="GO" id="GO:0046872">
    <property type="term" value="F:metal ion binding"/>
    <property type="evidence" value="ECO:0007669"/>
    <property type="project" value="UniProtKB-KW"/>
</dbReference>
<dbReference type="Pfam" id="PF12826">
    <property type="entry name" value="HHH_2"/>
    <property type="match status" value="1"/>
</dbReference>
<evidence type="ECO:0000256" key="1">
    <source>
        <dbReference type="ARBA" id="ARBA00004067"/>
    </source>
</evidence>
<dbReference type="InterPro" id="IPR012340">
    <property type="entry name" value="NA-bd_OB-fold"/>
</dbReference>
<evidence type="ECO:0000256" key="3">
    <source>
        <dbReference type="ARBA" id="ARBA00013308"/>
    </source>
</evidence>
<dbReference type="InterPro" id="IPR033136">
    <property type="entry name" value="DNA_ligase_CS"/>
</dbReference>
<dbReference type="SUPFAM" id="SSF47781">
    <property type="entry name" value="RuvA domain 2-like"/>
    <property type="match status" value="1"/>
</dbReference>
<dbReference type="AlphaFoldDB" id="K9PAM0"/>
<evidence type="ECO:0000256" key="7">
    <source>
        <dbReference type="ARBA" id="ARBA00022763"/>
    </source>
</evidence>
<dbReference type="SUPFAM" id="SSF52113">
    <property type="entry name" value="BRCT domain"/>
    <property type="match status" value="1"/>
</dbReference>
<dbReference type="GO" id="GO:0003677">
    <property type="term" value="F:DNA binding"/>
    <property type="evidence" value="ECO:0007669"/>
    <property type="project" value="InterPro"/>
</dbReference>
<dbReference type="PROSITE" id="PS50172">
    <property type="entry name" value="BRCT"/>
    <property type="match status" value="1"/>
</dbReference>
<dbReference type="InterPro" id="IPR013839">
    <property type="entry name" value="DNAligase_adenylation"/>
</dbReference>
<evidence type="ECO:0000313" key="18">
    <source>
        <dbReference type="Proteomes" id="UP000010388"/>
    </source>
</evidence>
<dbReference type="HOGENOM" id="CLU_007764_2_1_3"/>
<feature type="binding site" evidence="15">
    <location>
        <position position="326"/>
    </location>
    <ligand>
        <name>NAD(+)</name>
        <dbReference type="ChEBI" id="CHEBI:57540"/>
    </ligand>
</feature>
<reference evidence="18" key="1">
    <citation type="journal article" date="2013" name="Proc. Natl. Acad. Sci. U.S.A.">
        <title>Improving the coverage of the cyanobacterial phylum using diversity-driven genome sequencing.</title>
        <authorList>
            <person name="Shih P.M."/>
            <person name="Wu D."/>
            <person name="Latifi A."/>
            <person name="Axen S.D."/>
            <person name="Fewer D.P."/>
            <person name="Talla E."/>
            <person name="Calteau A."/>
            <person name="Cai F."/>
            <person name="Tandeau de Marsac N."/>
            <person name="Rippka R."/>
            <person name="Herdman M."/>
            <person name="Sivonen K."/>
            <person name="Coursin T."/>
            <person name="Laurent T."/>
            <person name="Goodwin L."/>
            <person name="Nolan M."/>
            <person name="Davenport K.W."/>
            <person name="Han C.S."/>
            <person name="Rubin E.M."/>
            <person name="Eisen J.A."/>
            <person name="Woyke T."/>
            <person name="Gugger M."/>
            <person name="Kerfeld C.A."/>
        </authorList>
    </citation>
    <scope>NUCLEOTIDE SEQUENCE [LARGE SCALE GENOMIC DNA]</scope>
    <source>
        <strain evidence="18">ATCC 27147 / PCC 6307</strain>
    </source>
</reference>
<dbReference type="STRING" id="292564.Cyagr_2694"/>
<dbReference type="InterPro" id="IPR010994">
    <property type="entry name" value="RuvA_2-like"/>
</dbReference>
<dbReference type="InterPro" id="IPR004150">
    <property type="entry name" value="NAD_DNA_ligase_OB"/>
</dbReference>
<dbReference type="Pfam" id="PF14520">
    <property type="entry name" value="HHH_5"/>
    <property type="match status" value="1"/>
</dbReference>
<protein>
    <recommendedName>
        <fullName evidence="3 15">DNA ligase</fullName>
        <ecNumber evidence="2 15">6.5.1.2</ecNumber>
    </recommendedName>
    <alternativeName>
        <fullName evidence="15">Polydeoxyribonucleotide synthase [NAD(+)]</fullName>
    </alternativeName>
</protein>
<dbReference type="InterPro" id="IPR004149">
    <property type="entry name" value="Znf_DNAligase_C4"/>
</dbReference>
<dbReference type="FunFam" id="1.10.150.20:FF:000007">
    <property type="entry name" value="DNA ligase"/>
    <property type="match status" value="1"/>
</dbReference>
<comment type="function">
    <text evidence="1 15">DNA ligase that catalyzes the formation of phosphodiester linkages between 5'-phosphoryl and 3'-hydroxyl groups in double-stranded DNA using NAD as a coenzyme and as the energy source for the reaction. It is essential for DNA replication and repair of damaged DNA.</text>
</comment>
<dbReference type="InterPro" id="IPR036420">
    <property type="entry name" value="BRCT_dom_sf"/>
</dbReference>
<dbReference type="GO" id="GO:0006260">
    <property type="term" value="P:DNA replication"/>
    <property type="evidence" value="ECO:0007669"/>
    <property type="project" value="UniProtKB-KW"/>
</dbReference>
<dbReference type="InterPro" id="IPR041663">
    <property type="entry name" value="DisA/LigA_HHH"/>
</dbReference>
<keyword evidence="12 15" id="KW-0464">Manganese</keyword>
<feature type="binding site" evidence="15">
    <location>
        <position position="118"/>
    </location>
    <ligand>
        <name>NAD(+)</name>
        <dbReference type="ChEBI" id="CHEBI:57540"/>
    </ligand>
</feature>